<dbReference type="Proteomes" id="UP001549162">
    <property type="component" value="Unassembled WGS sequence"/>
</dbReference>
<feature type="transmembrane region" description="Helical" evidence="1">
    <location>
        <begin position="124"/>
        <end position="143"/>
    </location>
</feature>
<reference evidence="3 4" key="1">
    <citation type="submission" date="2024-06" db="EMBL/GenBank/DDBJ databases">
        <title>Genomic Encyclopedia of Type Strains, Phase IV (KMG-IV): sequencing the most valuable type-strain genomes for metagenomic binning, comparative biology and taxonomic classification.</title>
        <authorList>
            <person name="Goeker M."/>
        </authorList>
    </citation>
    <scope>NUCLEOTIDE SEQUENCE [LARGE SCALE GENOMIC DNA]</scope>
    <source>
        <strain evidence="3 4">DSM 21460</strain>
    </source>
</reference>
<comment type="caution">
    <text evidence="3">The sequence shown here is derived from an EMBL/GenBank/DDBJ whole genome shotgun (WGS) entry which is preliminary data.</text>
</comment>
<evidence type="ECO:0000256" key="1">
    <source>
        <dbReference type="SAM" id="Phobius"/>
    </source>
</evidence>
<feature type="transmembrane region" description="Helical" evidence="1">
    <location>
        <begin position="6"/>
        <end position="24"/>
    </location>
</feature>
<dbReference type="RefSeq" id="WP_354368751.1">
    <property type="nucleotide sequence ID" value="NZ_JBEPMA010000010.1"/>
</dbReference>
<keyword evidence="1" id="KW-1133">Transmembrane helix</keyword>
<sequence length="197" mass="22710">MNTSDVVKYQIIMILIQIVLYFGCEIFQKNPKYINIPLDEKIPLITLFTLIYIMWFPIIAIFPISLFKSSVDLYKIYMATWIIDVLISILIYIIYPTTFIRPKDLDKYFGGWMLKIIYKFSYKGLNCMPSLHCSLSTIIFIFANLSKTLPVELKIIYSLLSIGIIISTLFTKQHVIIDMMTGVGLGILSCVLGFVVF</sequence>
<feature type="transmembrane region" description="Helical" evidence="1">
    <location>
        <begin position="155"/>
        <end position="171"/>
    </location>
</feature>
<gene>
    <name evidence="3" type="ORF">ABID14_001527</name>
</gene>
<protein>
    <submittedName>
        <fullName evidence="3">Membrane-associated phospholipid phosphatase</fullName>
    </submittedName>
</protein>
<name>A0ABV2JAT4_9FIRM</name>
<evidence type="ECO:0000313" key="4">
    <source>
        <dbReference type="Proteomes" id="UP001549162"/>
    </source>
</evidence>
<feature type="transmembrane region" description="Helical" evidence="1">
    <location>
        <begin position="44"/>
        <end position="64"/>
    </location>
</feature>
<feature type="transmembrane region" description="Helical" evidence="1">
    <location>
        <begin position="76"/>
        <end position="95"/>
    </location>
</feature>
<keyword evidence="4" id="KW-1185">Reference proteome</keyword>
<keyword evidence="1" id="KW-0472">Membrane</keyword>
<organism evidence="3 4">
    <name type="scientific">Peptoniphilus olsenii</name>
    <dbReference type="NCBI Taxonomy" id="411570"/>
    <lineage>
        <taxon>Bacteria</taxon>
        <taxon>Bacillati</taxon>
        <taxon>Bacillota</taxon>
        <taxon>Tissierellia</taxon>
        <taxon>Tissierellales</taxon>
        <taxon>Peptoniphilaceae</taxon>
        <taxon>Peptoniphilus</taxon>
    </lineage>
</organism>
<dbReference type="Pfam" id="PF14378">
    <property type="entry name" value="PAP2_3"/>
    <property type="match status" value="1"/>
</dbReference>
<dbReference type="InterPro" id="IPR026841">
    <property type="entry name" value="Aur1/Ipt1"/>
</dbReference>
<dbReference type="EMBL" id="JBEPMA010000010">
    <property type="protein sequence ID" value="MET3617892.1"/>
    <property type="molecule type" value="Genomic_DNA"/>
</dbReference>
<feature type="domain" description="Inositolphosphotransferase Aur1/Ipt1" evidence="2">
    <location>
        <begin position="38"/>
        <end position="191"/>
    </location>
</feature>
<accession>A0ABV2JAT4</accession>
<evidence type="ECO:0000313" key="3">
    <source>
        <dbReference type="EMBL" id="MET3617892.1"/>
    </source>
</evidence>
<feature type="transmembrane region" description="Helical" evidence="1">
    <location>
        <begin position="176"/>
        <end position="196"/>
    </location>
</feature>
<evidence type="ECO:0000259" key="2">
    <source>
        <dbReference type="Pfam" id="PF14378"/>
    </source>
</evidence>
<proteinExistence type="predicted"/>
<keyword evidence="1" id="KW-0812">Transmembrane</keyword>